<dbReference type="PRINTS" id="PR00081">
    <property type="entry name" value="GDHRDH"/>
</dbReference>
<dbReference type="PANTHER" id="PTHR24320:SF148">
    <property type="entry name" value="NAD(P)-BINDING ROSSMANN-FOLD SUPERFAMILY PROTEIN"/>
    <property type="match status" value="1"/>
</dbReference>
<accession>A0ABU3PVR4</accession>
<reference evidence="4 5" key="1">
    <citation type="submission" date="2023-08" db="EMBL/GenBank/DDBJ databases">
        <title>Nocardioides seae sp. nov., a bacterium isolated from a soil.</title>
        <authorList>
            <person name="Wang X."/>
        </authorList>
    </citation>
    <scope>NUCLEOTIDE SEQUENCE [LARGE SCALE GENOMIC DNA]</scope>
    <source>
        <strain evidence="4 5">YZH12</strain>
    </source>
</reference>
<dbReference type="Pfam" id="PF00106">
    <property type="entry name" value="adh_short"/>
    <property type="match status" value="1"/>
</dbReference>
<dbReference type="Proteomes" id="UP001268542">
    <property type="component" value="Unassembled WGS sequence"/>
</dbReference>
<evidence type="ECO:0000313" key="5">
    <source>
        <dbReference type="Proteomes" id="UP001268542"/>
    </source>
</evidence>
<organism evidence="4 5">
    <name type="scientific">Nocardioides imazamoxiresistens</name>
    <dbReference type="NCBI Taxonomy" id="3231893"/>
    <lineage>
        <taxon>Bacteria</taxon>
        <taxon>Bacillati</taxon>
        <taxon>Actinomycetota</taxon>
        <taxon>Actinomycetes</taxon>
        <taxon>Propionibacteriales</taxon>
        <taxon>Nocardioidaceae</taxon>
        <taxon>Nocardioides</taxon>
    </lineage>
</organism>
<dbReference type="Gene3D" id="3.40.50.720">
    <property type="entry name" value="NAD(P)-binding Rossmann-like Domain"/>
    <property type="match status" value="1"/>
</dbReference>
<keyword evidence="5" id="KW-1185">Reference proteome</keyword>
<comment type="caution">
    <text evidence="4">The sequence shown here is derived from an EMBL/GenBank/DDBJ whole genome shotgun (WGS) entry which is preliminary data.</text>
</comment>
<name>A0ABU3PVR4_9ACTN</name>
<gene>
    <name evidence="4" type="ORF">RDV89_09655</name>
</gene>
<dbReference type="SUPFAM" id="SSF51735">
    <property type="entry name" value="NAD(P)-binding Rossmann-fold domains"/>
    <property type="match status" value="1"/>
</dbReference>
<evidence type="ECO:0000313" key="4">
    <source>
        <dbReference type="EMBL" id="MDT9593332.1"/>
    </source>
</evidence>
<proteinExistence type="inferred from homology"/>
<dbReference type="PANTHER" id="PTHR24320">
    <property type="entry name" value="RETINOL DEHYDROGENASE"/>
    <property type="match status" value="1"/>
</dbReference>
<evidence type="ECO:0000256" key="1">
    <source>
        <dbReference type="ARBA" id="ARBA00006484"/>
    </source>
</evidence>
<sequence length="308" mass="32403">MKHEPRIWSLAQMPRLDGRTALVTGPTSGIGTVTALELARAGARVVLAGRNPDKLASTAADVRGEVPDADLSSLVLDVASLASVREAAAQAADLGPLHLLVNNAGVMATPARRTVDGLDLQMATNHFGHFLLTGLLWPQLIAADDARVVSVSSLMHAIARRAPLDDPHVAPRRYARWQVYAQSKLANLLFTYELQRRAAGTGVRALAAHPGYAATHLLSAGRTSRPGPIASVLDAVTSVTAQSSADGALPTLMASTADLRGGTYCGPSGFQQVRGLPRPVGSSKLARDADAQRRLWALSEETVGLAWP</sequence>
<dbReference type="RefSeq" id="WP_315732809.1">
    <property type="nucleotide sequence ID" value="NZ_JAVYII010000004.1"/>
</dbReference>
<dbReference type="CDD" id="cd05327">
    <property type="entry name" value="retinol-DH_like_SDR_c_like"/>
    <property type="match status" value="1"/>
</dbReference>
<keyword evidence="2" id="KW-0560">Oxidoreductase</keyword>
<protein>
    <submittedName>
        <fullName evidence="4">Oxidoreductase</fullName>
    </submittedName>
</protein>
<evidence type="ECO:0000256" key="2">
    <source>
        <dbReference type="ARBA" id="ARBA00023002"/>
    </source>
</evidence>
<dbReference type="EMBL" id="JAVYII010000004">
    <property type="protein sequence ID" value="MDT9593332.1"/>
    <property type="molecule type" value="Genomic_DNA"/>
</dbReference>
<dbReference type="PRINTS" id="PR00080">
    <property type="entry name" value="SDRFAMILY"/>
</dbReference>
<comment type="similarity">
    <text evidence="1 3">Belongs to the short-chain dehydrogenases/reductases (SDR) family.</text>
</comment>
<dbReference type="InterPro" id="IPR002347">
    <property type="entry name" value="SDR_fam"/>
</dbReference>
<dbReference type="InterPro" id="IPR036291">
    <property type="entry name" value="NAD(P)-bd_dom_sf"/>
</dbReference>
<dbReference type="NCBIfam" id="NF004846">
    <property type="entry name" value="PRK06197.1"/>
    <property type="match status" value="1"/>
</dbReference>
<evidence type="ECO:0000256" key="3">
    <source>
        <dbReference type="RuleBase" id="RU000363"/>
    </source>
</evidence>